<proteinExistence type="predicted"/>
<evidence type="ECO:0000313" key="3">
    <source>
        <dbReference type="Proteomes" id="UP001607303"/>
    </source>
</evidence>
<dbReference type="PROSITE" id="PS51257">
    <property type="entry name" value="PROKAR_LIPOPROTEIN"/>
    <property type="match status" value="1"/>
</dbReference>
<dbReference type="Proteomes" id="UP001607303">
    <property type="component" value="Unassembled WGS sequence"/>
</dbReference>
<protein>
    <submittedName>
        <fullName evidence="2">Oleosin-B3-like isoform X2</fullName>
    </submittedName>
</protein>
<name>A0ABD2CGU1_VESMC</name>
<feature type="compositionally biased region" description="Low complexity" evidence="1">
    <location>
        <begin position="480"/>
        <end position="501"/>
    </location>
</feature>
<sequence length="508" mass="57164">MEGRARQHQMLLAFPLAPFTSISCRYFSRLFCLFIDEKRAYAAVRVVPLCTVHLARGAGKYRCGYREVKSGSQIRRSDCSQIEYYVEYGSQLILGTSTSNAMSMSGEDGERVKQRGDVPPKRRRYLSISKMERLDLFFEIDYYITFDVEVSPVKTLEMILLSICFMEHEGNETEDQSLVSPQGYKTMHRKTYELFVSFLILGHSLGMPMDYEEYPILDKDMALVGSFKRELRQSVPLKFLSEVEDLAKAGNTPKKDSKKIVKNASGRFNDISVLVNDGSLEILEETYPLAQSARASIPIKTSFLSEPETNLVDIEETRSNLILRSREMSHALVDVSLETNKIRDDIDVGKSDEGGYYKTYGSDAEGEKGYLKETYSKGDHGYKTLDTFHKQDGDKYGFEKHFAYGKARLTDESDKHAEQSSKIGKQEDHEGAGTIVDSHYMDNEGDHGGEHTGDYGSHYMAAEPDSESYSDTGDGHSKNYSAGSEGSYESHSSYSSDSDSGGDYGEHY</sequence>
<dbReference type="EMBL" id="JAYRBN010000050">
    <property type="protein sequence ID" value="KAL2744226.1"/>
    <property type="molecule type" value="Genomic_DNA"/>
</dbReference>
<dbReference type="AlphaFoldDB" id="A0ABD2CGU1"/>
<accession>A0ABD2CGU1</accession>
<comment type="caution">
    <text evidence="2">The sequence shown here is derived from an EMBL/GenBank/DDBJ whole genome shotgun (WGS) entry which is preliminary data.</text>
</comment>
<organism evidence="2 3">
    <name type="scientific">Vespula maculifrons</name>
    <name type="common">Eastern yellow jacket</name>
    <name type="synonym">Wasp</name>
    <dbReference type="NCBI Taxonomy" id="7453"/>
    <lineage>
        <taxon>Eukaryota</taxon>
        <taxon>Metazoa</taxon>
        <taxon>Ecdysozoa</taxon>
        <taxon>Arthropoda</taxon>
        <taxon>Hexapoda</taxon>
        <taxon>Insecta</taxon>
        <taxon>Pterygota</taxon>
        <taxon>Neoptera</taxon>
        <taxon>Endopterygota</taxon>
        <taxon>Hymenoptera</taxon>
        <taxon>Apocrita</taxon>
        <taxon>Aculeata</taxon>
        <taxon>Vespoidea</taxon>
        <taxon>Vespidae</taxon>
        <taxon>Vespinae</taxon>
        <taxon>Vespula</taxon>
    </lineage>
</organism>
<evidence type="ECO:0000313" key="2">
    <source>
        <dbReference type="EMBL" id="KAL2744226.1"/>
    </source>
</evidence>
<feature type="compositionally biased region" description="Basic and acidic residues" evidence="1">
    <location>
        <begin position="439"/>
        <end position="453"/>
    </location>
</feature>
<feature type="compositionally biased region" description="Basic and acidic residues" evidence="1">
    <location>
        <begin position="409"/>
        <end position="431"/>
    </location>
</feature>
<evidence type="ECO:0000256" key="1">
    <source>
        <dbReference type="SAM" id="MobiDB-lite"/>
    </source>
</evidence>
<keyword evidence="3" id="KW-1185">Reference proteome</keyword>
<reference evidence="2 3" key="1">
    <citation type="journal article" date="2024" name="Ann. Entomol. Soc. Am.">
        <title>Genomic analyses of the southern and eastern yellowjacket wasps (Hymenoptera: Vespidae) reveal evolutionary signatures of social life.</title>
        <authorList>
            <person name="Catto M.A."/>
            <person name="Caine P.B."/>
            <person name="Orr S.E."/>
            <person name="Hunt B.G."/>
            <person name="Goodisman M.A.D."/>
        </authorList>
    </citation>
    <scope>NUCLEOTIDE SEQUENCE [LARGE SCALE GENOMIC DNA]</scope>
    <source>
        <strain evidence="2">232</strain>
        <tissue evidence="2">Head and thorax</tissue>
    </source>
</reference>
<feature type="region of interest" description="Disordered" evidence="1">
    <location>
        <begin position="409"/>
        <end position="508"/>
    </location>
</feature>
<gene>
    <name evidence="2" type="ORF">V1477_006768</name>
</gene>